<proteinExistence type="predicted"/>
<accession>A0ACB7T524</accession>
<name>A0ACB7T524_HYAAI</name>
<evidence type="ECO:0000313" key="2">
    <source>
        <dbReference type="Proteomes" id="UP000821845"/>
    </source>
</evidence>
<dbReference type="EMBL" id="CM023482">
    <property type="protein sequence ID" value="KAH6940014.1"/>
    <property type="molecule type" value="Genomic_DNA"/>
</dbReference>
<comment type="caution">
    <text evidence="1">The sequence shown here is derived from an EMBL/GenBank/DDBJ whole genome shotgun (WGS) entry which is preliminary data.</text>
</comment>
<protein>
    <submittedName>
        <fullName evidence="1">Uncharacterized protein</fullName>
    </submittedName>
</protein>
<organism evidence="1 2">
    <name type="scientific">Hyalomma asiaticum</name>
    <name type="common">Tick</name>
    <dbReference type="NCBI Taxonomy" id="266040"/>
    <lineage>
        <taxon>Eukaryota</taxon>
        <taxon>Metazoa</taxon>
        <taxon>Ecdysozoa</taxon>
        <taxon>Arthropoda</taxon>
        <taxon>Chelicerata</taxon>
        <taxon>Arachnida</taxon>
        <taxon>Acari</taxon>
        <taxon>Parasitiformes</taxon>
        <taxon>Ixodida</taxon>
        <taxon>Ixodoidea</taxon>
        <taxon>Ixodidae</taxon>
        <taxon>Hyalomminae</taxon>
        <taxon>Hyalomma</taxon>
    </lineage>
</organism>
<gene>
    <name evidence="1" type="ORF">HPB50_024016</name>
</gene>
<reference evidence="1" key="1">
    <citation type="submission" date="2020-05" db="EMBL/GenBank/DDBJ databases">
        <title>Large-scale comparative analyses of tick genomes elucidate their genetic diversity and vector capacities.</title>
        <authorList>
            <person name="Jia N."/>
            <person name="Wang J."/>
            <person name="Shi W."/>
            <person name="Du L."/>
            <person name="Sun Y."/>
            <person name="Zhan W."/>
            <person name="Jiang J."/>
            <person name="Wang Q."/>
            <person name="Zhang B."/>
            <person name="Ji P."/>
            <person name="Sakyi L.B."/>
            <person name="Cui X."/>
            <person name="Yuan T."/>
            <person name="Jiang B."/>
            <person name="Yang W."/>
            <person name="Lam T.T.-Y."/>
            <person name="Chang Q."/>
            <person name="Ding S."/>
            <person name="Wang X."/>
            <person name="Zhu J."/>
            <person name="Ruan X."/>
            <person name="Zhao L."/>
            <person name="Wei J."/>
            <person name="Que T."/>
            <person name="Du C."/>
            <person name="Cheng J."/>
            <person name="Dai P."/>
            <person name="Han X."/>
            <person name="Huang E."/>
            <person name="Gao Y."/>
            <person name="Liu J."/>
            <person name="Shao H."/>
            <person name="Ye R."/>
            <person name="Li L."/>
            <person name="Wei W."/>
            <person name="Wang X."/>
            <person name="Wang C."/>
            <person name="Yang T."/>
            <person name="Huo Q."/>
            <person name="Li W."/>
            <person name="Guo W."/>
            <person name="Chen H."/>
            <person name="Zhou L."/>
            <person name="Ni X."/>
            <person name="Tian J."/>
            <person name="Zhou Y."/>
            <person name="Sheng Y."/>
            <person name="Liu T."/>
            <person name="Pan Y."/>
            <person name="Xia L."/>
            <person name="Li J."/>
            <person name="Zhao F."/>
            <person name="Cao W."/>
        </authorList>
    </citation>
    <scope>NUCLEOTIDE SEQUENCE</scope>
    <source>
        <strain evidence="1">Hyas-2018</strain>
    </source>
</reference>
<dbReference type="Proteomes" id="UP000821845">
    <property type="component" value="Chromosome 2"/>
</dbReference>
<evidence type="ECO:0000313" key="1">
    <source>
        <dbReference type="EMBL" id="KAH6940014.1"/>
    </source>
</evidence>
<keyword evidence="2" id="KW-1185">Reference proteome</keyword>
<sequence>MRAHRAADATLPRGDIEAVGWHVFRPGGASLALRCLTAVGDPRGSRGNISSTMYKRKWLVAAVIGRRRRRILSKDVTQAAALPCREQLTAAWRGMIREAYARVSRARTH</sequence>